<proteinExistence type="predicted"/>
<feature type="non-terminal residue" evidence="1">
    <location>
        <position position="65"/>
    </location>
</feature>
<gene>
    <name evidence="1" type="ORF">MNBD_BACTEROID01-777</name>
</gene>
<accession>A0A3B0TVF8</accession>
<sequence length="65" mass="7158">MEALGVTQSSLILNKGRKYFGVKSEMPILGEPPCTRPVQPAPKAGVRWCERFSDRLLPIGSLLDC</sequence>
<organism evidence="1">
    <name type="scientific">hydrothermal vent metagenome</name>
    <dbReference type="NCBI Taxonomy" id="652676"/>
    <lineage>
        <taxon>unclassified sequences</taxon>
        <taxon>metagenomes</taxon>
        <taxon>ecological metagenomes</taxon>
    </lineage>
</organism>
<protein>
    <submittedName>
        <fullName evidence="1">Uncharacterized protein</fullName>
    </submittedName>
</protein>
<name>A0A3B0TVF8_9ZZZZ</name>
<dbReference type="EMBL" id="UOEP01000127">
    <property type="protein sequence ID" value="VAW20720.1"/>
    <property type="molecule type" value="Genomic_DNA"/>
</dbReference>
<dbReference type="AlphaFoldDB" id="A0A3B0TVF8"/>
<evidence type="ECO:0000313" key="1">
    <source>
        <dbReference type="EMBL" id="VAW20720.1"/>
    </source>
</evidence>
<reference evidence="1" key="1">
    <citation type="submission" date="2018-06" db="EMBL/GenBank/DDBJ databases">
        <authorList>
            <person name="Zhirakovskaya E."/>
        </authorList>
    </citation>
    <scope>NUCLEOTIDE SEQUENCE</scope>
</reference>